<accession>A0A0D6EMV0</accession>
<feature type="region of interest" description="Disordered" evidence="4">
    <location>
        <begin position="598"/>
        <end position="651"/>
    </location>
</feature>
<feature type="domain" description="Pop1 N-terminal" evidence="5">
    <location>
        <begin position="56"/>
        <end position="114"/>
    </location>
</feature>
<feature type="region of interest" description="Disordered" evidence="4">
    <location>
        <begin position="671"/>
        <end position="697"/>
    </location>
</feature>
<evidence type="ECO:0000313" key="8">
    <source>
        <dbReference type="EMBL" id="CEQ41083.1"/>
    </source>
</evidence>
<dbReference type="GO" id="GO:0000172">
    <property type="term" value="C:ribonuclease MRP complex"/>
    <property type="evidence" value="ECO:0007669"/>
    <property type="project" value="InterPro"/>
</dbReference>
<dbReference type="Pfam" id="PF06978">
    <property type="entry name" value="POP1_N"/>
    <property type="match status" value="2"/>
</dbReference>
<evidence type="ECO:0000259" key="6">
    <source>
        <dbReference type="Pfam" id="PF08170"/>
    </source>
</evidence>
<evidence type="ECO:0000313" key="9">
    <source>
        <dbReference type="Proteomes" id="UP000243876"/>
    </source>
</evidence>
<dbReference type="InterPro" id="IPR009723">
    <property type="entry name" value="Pop1_N"/>
</dbReference>
<comment type="subcellular location">
    <subcellularLocation>
        <location evidence="1">Nucleus</location>
    </subcellularLocation>
</comment>
<feature type="compositionally biased region" description="Polar residues" evidence="4">
    <location>
        <begin position="673"/>
        <end position="697"/>
    </location>
</feature>
<evidence type="ECO:0000256" key="2">
    <source>
        <dbReference type="ARBA" id="ARBA00022694"/>
    </source>
</evidence>
<evidence type="ECO:0000256" key="3">
    <source>
        <dbReference type="ARBA" id="ARBA00023242"/>
    </source>
</evidence>
<evidence type="ECO:0000256" key="1">
    <source>
        <dbReference type="ARBA" id="ARBA00004123"/>
    </source>
</evidence>
<feature type="domain" description="POP1 C-terminal" evidence="7">
    <location>
        <begin position="788"/>
        <end position="849"/>
    </location>
</feature>
<protein>
    <submittedName>
        <fullName evidence="8">SPOSA6832_02782-mRNA-1:cds</fullName>
    </submittedName>
</protein>
<dbReference type="InterPro" id="IPR055079">
    <property type="entry name" value="POP1_C"/>
</dbReference>
<dbReference type="Pfam" id="PF08170">
    <property type="entry name" value="POPLD"/>
    <property type="match status" value="1"/>
</dbReference>
<evidence type="ECO:0000259" key="5">
    <source>
        <dbReference type="Pfam" id="PF06978"/>
    </source>
</evidence>
<keyword evidence="9" id="KW-1185">Reference proteome</keyword>
<dbReference type="InterPro" id="IPR012590">
    <property type="entry name" value="POPLD_dom"/>
</dbReference>
<feature type="domain" description="POPLD" evidence="6">
    <location>
        <begin position="501"/>
        <end position="589"/>
    </location>
</feature>
<reference evidence="9" key="1">
    <citation type="submission" date="2015-02" db="EMBL/GenBank/DDBJ databases">
        <authorList>
            <person name="Gon?alves P."/>
        </authorList>
    </citation>
    <scope>NUCLEOTIDE SEQUENCE [LARGE SCALE GENOMIC DNA]</scope>
</reference>
<name>A0A0D6EMV0_SPOSA</name>
<feature type="region of interest" description="Disordered" evidence="4">
    <location>
        <begin position="1"/>
        <end position="47"/>
    </location>
</feature>
<evidence type="ECO:0000256" key="4">
    <source>
        <dbReference type="SAM" id="MobiDB-lite"/>
    </source>
</evidence>
<dbReference type="PANTHER" id="PTHR22731:SF3">
    <property type="entry name" value="RIBONUCLEASES P_MRP PROTEIN SUBUNIT POP1"/>
    <property type="match status" value="1"/>
</dbReference>
<gene>
    <name evidence="8" type="primary">SPOSA6832_02782</name>
</gene>
<keyword evidence="3" id="KW-0539">Nucleus</keyword>
<feature type="region of interest" description="Disordered" evidence="4">
    <location>
        <begin position="763"/>
        <end position="784"/>
    </location>
</feature>
<feature type="domain" description="Pop1 N-terminal" evidence="5">
    <location>
        <begin position="150"/>
        <end position="234"/>
    </location>
</feature>
<dbReference type="AlphaFoldDB" id="A0A0D6EMV0"/>
<keyword evidence="2" id="KW-0819">tRNA processing</keyword>
<dbReference type="Pfam" id="PF22770">
    <property type="entry name" value="POP1_C"/>
    <property type="match status" value="1"/>
</dbReference>
<dbReference type="OrthoDB" id="442863at2759"/>
<dbReference type="Proteomes" id="UP000243876">
    <property type="component" value="Unassembled WGS sequence"/>
</dbReference>
<proteinExistence type="predicted"/>
<dbReference type="EMBL" id="CENE01000011">
    <property type="protein sequence ID" value="CEQ41083.1"/>
    <property type="molecule type" value="Genomic_DNA"/>
</dbReference>
<dbReference type="InterPro" id="IPR039182">
    <property type="entry name" value="Pop1"/>
</dbReference>
<dbReference type="GO" id="GO:0005655">
    <property type="term" value="C:nucleolar ribonuclease P complex"/>
    <property type="evidence" value="ECO:0007669"/>
    <property type="project" value="InterPro"/>
</dbReference>
<sequence>MPPKRPSDAAPSGADKKRQRMREQRTIQVEGQPGRAGGSAGSGNNNLPPTIEVDKFAQARVFEISAMQRAMKAAKEAGTQRAFQSLPRHLRRRAASHNIRRLPLRLRERARGEVRFLDLSFLSLRLTALLGFQVPKDAAKPKRVTRKMLGKHRQRPGLKAEMFRRRQPRAWLAEEKIWLETHVWHAKRMHMTEIWGHRLAEKPTEKAYRSSYRASFHGAVVHDASYYQYFELVGTFHSLEKILAKVCDPAAISPYSSGAREYTTDIYDSTLDYPRGLLGPATFIWKPLPTTTTSAPGISASSLRTLLVRLHPALARSAAFSFENAIHKELRVGRGVKLRRFEREFVTFEITGARAAEVVKKVLRVVRGTDPATKEAWRKLRPEAGPGSVPEGMIFGFEVYDPRLSFPPKLPPGPSPSADDPADPLVPSPQIADVPTFWSEAVRIRIRQPRFRKKELDARRSHNLVPGTPLRPLAQDDRIPLLLTQRTLAPSSSSSAPMSSFTLILPSGWAMPFFSSLAYSTPRIGGLRERSLQFYEAGAPRFPEDYPGTQAFGEWEERREQSERGYWERRPPAKRPNYQKLGTKEPWRVEMEGVLERAWGEGGEEEQEEGDLTAKEQEKGKGTEKQPAASCSAQTGILPPPPAAATSAKTKEGGPYVVPLKVAKEVVSAVASRQPTSPSSSAMELDPASSSSHNPAQSLQHSLFAAWRSRSEMKENDAHHLLRDAMVRVRLTPYGRGVPEDLGLVYELEDEQMGEVRAKLAGRRKGKGRASASATGEGEGAEDLCDRPSAEKVIGRLTTGTFSLARGEGFGIGVVSFYRYLRMVERDQGAPKDLRNLVLFRNRDGEVSRAGTLELM</sequence>
<evidence type="ECO:0000259" key="7">
    <source>
        <dbReference type="Pfam" id="PF22770"/>
    </source>
</evidence>
<dbReference type="GO" id="GO:0001682">
    <property type="term" value="P:tRNA 5'-leader removal"/>
    <property type="evidence" value="ECO:0007669"/>
    <property type="project" value="InterPro"/>
</dbReference>
<feature type="compositionally biased region" description="Basic and acidic residues" evidence="4">
    <location>
        <begin position="612"/>
        <end position="624"/>
    </location>
</feature>
<organism evidence="8 9">
    <name type="scientific">Sporidiobolus salmonicolor</name>
    <name type="common">Yeast-like fungus</name>
    <name type="synonym">Sporobolomyces salmonicolor</name>
    <dbReference type="NCBI Taxonomy" id="5005"/>
    <lineage>
        <taxon>Eukaryota</taxon>
        <taxon>Fungi</taxon>
        <taxon>Dikarya</taxon>
        <taxon>Basidiomycota</taxon>
        <taxon>Pucciniomycotina</taxon>
        <taxon>Microbotryomycetes</taxon>
        <taxon>Sporidiobolales</taxon>
        <taxon>Sporidiobolaceae</taxon>
        <taxon>Sporobolomyces</taxon>
    </lineage>
</organism>
<feature type="compositionally biased region" description="Acidic residues" evidence="4">
    <location>
        <begin position="602"/>
        <end position="611"/>
    </location>
</feature>
<dbReference type="PANTHER" id="PTHR22731">
    <property type="entry name" value="RIBONUCLEASES P/MRP PROTEIN SUBUNIT POP1"/>
    <property type="match status" value="1"/>
</dbReference>